<gene>
    <name evidence="2" type="ORF">PYX00_011206</name>
</gene>
<name>A0AAW2H6A5_9NEOP</name>
<keyword evidence="1" id="KW-0732">Signal</keyword>
<accession>A0AAW2H6A5</accession>
<feature type="chain" id="PRO_5043788981" evidence="1">
    <location>
        <begin position="27"/>
        <end position="216"/>
    </location>
</feature>
<feature type="signal peptide" evidence="1">
    <location>
        <begin position="1"/>
        <end position="26"/>
    </location>
</feature>
<evidence type="ECO:0000256" key="1">
    <source>
        <dbReference type="SAM" id="SignalP"/>
    </source>
</evidence>
<dbReference type="AlphaFoldDB" id="A0AAW2H6A5"/>
<comment type="caution">
    <text evidence="2">The sequence shown here is derived from an EMBL/GenBank/DDBJ whole genome shotgun (WGS) entry which is preliminary data.</text>
</comment>
<sequence>MKLTVFLSHNVFAAFLLLLYAISGEARNCDLKWVRLMYMLSCGRKKREVSRPPYLTDILPTDVESAIQYFRDKDPSNPLFNEDSHILIKMLNSEEGFPLPVEGHYMKRSPEKVKSRIDRLLDRCCRGSEEVPKLPIQEATVENCFKSTIAKREDGTFGECQEVIHEYQDTKRTVSAKGEQTESTHYLPNHAVFKDSTATQLSVVLDAATKTSDGSS</sequence>
<dbReference type="EMBL" id="JARGDH010000059">
    <property type="protein sequence ID" value="KAL0263948.1"/>
    <property type="molecule type" value="Genomic_DNA"/>
</dbReference>
<evidence type="ECO:0000313" key="2">
    <source>
        <dbReference type="EMBL" id="KAL0263948.1"/>
    </source>
</evidence>
<protein>
    <submittedName>
        <fullName evidence="2">Uncharacterized protein</fullName>
    </submittedName>
</protein>
<organism evidence="2">
    <name type="scientific">Menopon gallinae</name>
    <name type="common">poultry shaft louse</name>
    <dbReference type="NCBI Taxonomy" id="328185"/>
    <lineage>
        <taxon>Eukaryota</taxon>
        <taxon>Metazoa</taxon>
        <taxon>Ecdysozoa</taxon>
        <taxon>Arthropoda</taxon>
        <taxon>Hexapoda</taxon>
        <taxon>Insecta</taxon>
        <taxon>Pterygota</taxon>
        <taxon>Neoptera</taxon>
        <taxon>Paraneoptera</taxon>
        <taxon>Psocodea</taxon>
        <taxon>Troctomorpha</taxon>
        <taxon>Phthiraptera</taxon>
        <taxon>Amblycera</taxon>
        <taxon>Menoponidae</taxon>
        <taxon>Menopon</taxon>
    </lineage>
</organism>
<proteinExistence type="predicted"/>
<reference evidence="2" key="1">
    <citation type="journal article" date="2024" name="Gigascience">
        <title>Chromosome-level genome of the poultry shaft louse Menopon gallinae provides insight into the host-switching and adaptive evolution of parasitic lice.</title>
        <authorList>
            <person name="Xu Y."/>
            <person name="Ma L."/>
            <person name="Liu S."/>
            <person name="Liang Y."/>
            <person name="Liu Q."/>
            <person name="He Z."/>
            <person name="Tian L."/>
            <person name="Duan Y."/>
            <person name="Cai W."/>
            <person name="Li H."/>
            <person name="Song F."/>
        </authorList>
    </citation>
    <scope>NUCLEOTIDE SEQUENCE</scope>
    <source>
        <strain evidence="2">Cailab_2023a</strain>
    </source>
</reference>